<evidence type="ECO:0000313" key="4">
    <source>
        <dbReference type="Proteomes" id="UP000033772"/>
    </source>
</evidence>
<sequence length="226" mass="23480">MTTSRLHLRAVLAATAVVGLLGLAGCGSDPAPAAGSPTPLPSSVPSSAPSSEPSATPTPAPSEVPVSATPSAEPTPQLDWGGPLAPGAFGKIKAEGNVRSLVDQGWMTRDTAREDACEGTHWKWADQLGDGIDVTYDQQGTIGSFGMSKPVLETAQGVTIGDTLMVLKDVYGTGSEKTNDYGQTTWVVQDGDRWIGFLLSGNTRDAKIEFIEVSVGRQPGLLRDGC</sequence>
<dbReference type="EMBL" id="JZDQ02000009">
    <property type="protein sequence ID" value="OIJ27283.1"/>
    <property type="molecule type" value="Genomic_DNA"/>
</dbReference>
<feature type="signal peptide" evidence="2">
    <location>
        <begin position="1"/>
        <end position="33"/>
    </location>
</feature>
<evidence type="ECO:0000313" key="3">
    <source>
        <dbReference type="EMBL" id="OIJ27283.1"/>
    </source>
</evidence>
<keyword evidence="4" id="KW-1185">Reference proteome</keyword>
<feature type="region of interest" description="Disordered" evidence="1">
    <location>
        <begin position="31"/>
        <end position="86"/>
    </location>
</feature>
<dbReference type="STRING" id="1844.UG56_007815"/>
<evidence type="ECO:0000256" key="2">
    <source>
        <dbReference type="SAM" id="SignalP"/>
    </source>
</evidence>
<feature type="chain" id="PRO_5009630587" evidence="2">
    <location>
        <begin position="34"/>
        <end position="226"/>
    </location>
</feature>
<keyword evidence="2" id="KW-0732">Signal</keyword>
<dbReference type="Proteomes" id="UP000033772">
    <property type="component" value="Unassembled WGS sequence"/>
</dbReference>
<accession>A0A1J4N6Y9</accession>
<dbReference type="OrthoDB" id="3784097at2"/>
<name>A0A1J4N6Y9_9ACTN</name>
<dbReference type="AlphaFoldDB" id="A0A1J4N6Y9"/>
<gene>
    <name evidence="3" type="ORF">UG56_007815</name>
</gene>
<organism evidence="3 4">
    <name type="scientific">Nocardioides luteus</name>
    <dbReference type="NCBI Taxonomy" id="1844"/>
    <lineage>
        <taxon>Bacteria</taxon>
        <taxon>Bacillati</taxon>
        <taxon>Actinomycetota</taxon>
        <taxon>Actinomycetes</taxon>
        <taxon>Propionibacteriales</taxon>
        <taxon>Nocardioidaceae</taxon>
        <taxon>Nocardioides</taxon>
    </lineage>
</organism>
<evidence type="ECO:0000256" key="1">
    <source>
        <dbReference type="SAM" id="MobiDB-lite"/>
    </source>
</evidence>
<dbReference type="PROSITE" id="PS51257">
    <property type="entry name" value="PROKAR_LIPOPROTEIN"/>
    <property type="match status" value="1"/>
</dbReference>
<feature type="compositionally biased region" description="Low complexity" evidence="1">
    <location>
        <begin position="41"/>
        <end position="55"/>
    </location>
</feature>
<reference evidence="3" key="1">
    <citation type="submission" date="2016-10" db="EMBL/GenBank/DDBJ databases">
        <title>Draft Genome Sequence of Nocardioides luteus Strain BAFB, an Alkane-Degrading Bacterium Isolated from JP-7 Polluted Soil.</title>
        <authorList>
            <person name="Brown L."/>
            <person name="Ruiz O.N."/>
            <person name="Gunasekera T."/>
        </authorList>
    </citation>
    <scope>NUCLEOTIDE SEQUENCE [LARGE SCALE GENOMIC DNA]</scope>
    <source>
        <strain evidence="3">BAFB</strain>
    </source>
</reference>
<protein>
    <submittedName>
        <fullName evidence="3">Uncharacterized protein</fullName>
    </submittedName>
</protein>
<proteinExistence type="predicted"/>
<dbReference type="RefSeq" id="WP_052693906.1">
    <property type="nucleotide sequence ID" value="NZ_JZDQ02000009.1"/>
</dbReference>
<comment type="caution">
    <text evidence="3">The sequence shown here is derived from an EMBL/GenBank/DDBJ whole genome shotgun (WGS) entry which is preliminary data.</text>
</comment>